<protein>
    <submittedName>
        <fullName evidence="1">Uncharacterized protein</fullName>
    </submittedName>
</protein>
<organism evidence="1">
    <name type="scientific">Myoviridae sp. ctWb16</name>
    <dbReference type="NCBI Taxonomy" id="2827690"/>
    <lineage>
        <taxon>Viruses</taxon>
        <taxon>Duplodnaviria</taxon>
        <taxon>Heunggongvirae</taxon>
        <taxon>Uroviricota</taxon>
        <taxon>Caudoviricetes</taxon>
    </lineage>
</organism>
<evidence type="ECO:0000313" key="1">
    <source>
        <dbReference type="EMBL" id="DAF56737.1"/>
    </source>
</evidence>
<name>A0A8S5T0D8_9CAUD</name>
<dbReference type="EMBL" id="BK032721">
    <property type="protein sequence ID" value="DAF56737.1"/>
    <property type="molecule type" value="Genomic_DNA"/>
</dbReference>
<reference evidence="1" key="1">
    <citation type="journal article" date="2021" name="Proc. Natl. Acad. Sci. U.S.A.">
        <title>A Catalog of Tens of Thousands of Viruses from Human Metagenomes Reveals Hidden Associations with Chronic Diseases.</title>
        <authorList>
            <person name="Tisza M.J."/>
            <person name="Buck C.B."/>
        </authorList>
    </citation>
    <scope>NUCLEOTIDE SEQUENCE</scope>
    <source>
        <strain evidence="1">CtWb16</strain>
    </source>
</reference>
<proteinExistence type="predicted"/>
<accession>A0A8S5T0D8</accession>
<sequence length="77" mass="9199">MGKLKTYRMKLEHKKVVQKRKDSGRCYNFVEGKGWNHYTKGFRKHTSRPETLEKGTLFLFSFLDRTMPKTEEVKEGE</sequence>